<dbReference type="Pfam" id="PF07005">
    <property type="entry name" value="SBD_N"/>
    <property type="match status" value="1"/>
</dbReference>
<dbReference type="Gene3D" id="3.40.50.10840">
    <property type="entry name" value="Putative sugar-binding, N-terminal domain"/>
    <property type="match status" value="1"/>
</dbReference>
<accession>A0A917I5D9</accession>
<evidence type="ECO:0000313" key="16">
    <source>
        <dbReference type="Proteomes" id="UP000603912"/>
    </source>
</evidence>
<comment type="caution">
    <text evidence="15">The sequence shown here is derived from an EMBL/GenBank/DDBJ whole genome shotgun (WGS) entry which is preliminary data.</text>
</comment>
<evidence type="ECO:0000259" key="13">
    <source>
        <dbReference type="Pfam" id="PF07005"/>
    </source>
</evidence>
<evidence type="ECO:0000256" key="9">
    <source>
        <dbReference type="ARBA" id="ARBA00037335"/>
    </source>
</evidence>
<dbReference type="InterPro" id="IPR050007">
    <property type="entry name" value="OtnK"/>
</dbReference>
<evidence type="ECO:0000256" key="8">
    <source>
        <dbReference type="ARBA" id="ARBA00036346"/>
    </source>
</evidence>
<dbReference type="GO" id="GO:0005524">
    <property type="term" value="F:ATP binding"/>
    <property type="evidence" value="ECO:0007669"/>
    <property type="project" value="UniProtKB-KW"/>
</dbReference>
<reference evidence="15" key="2">
    <citation type="submission" date="2020-09" db="EMBL/GenBank/DDBJ databases">
        <authorList>
            <person name="Sun Q."/>
            <person name="Zhou Y."/>
        </authorList>
    </citation>
    <scope>NUCLEOTIDE SEQUENCE</scope>
    <source>
        <strain evidence="15">CGMCC 1.12214</strain>
    </source>
</reference>
<evidence type="ECO:0000256" key="7">
    <source>
        <dbReference type="ARBA" id="ARBA00035898"/>
    </source>
</evidence>
<evidence type="ECO:0000256" key="1">
    <source>
        <dbReference type="ARBA" id="ARBA00005715"/>
    </source>
</evidence>
<evidence type="ECO:0000256" key="5">
    <source>
        <dbReference type="ARBA" id="ARBA00022840"/>
    </source>
</evidence>
<evidence type="ECO:0000256" key="12">
    <source>
        <dbReference type="ARBA" id="ARBA00041377"/>
    </source>
</evidence>
<dbReference type="Gene3D" id="3.40.980.20">
    <property type="entry name" value="Four-carbon acid sugar kinase, nucleotide binding domain"/>
    <property type="match status" value="1"/>
</dbReference>
<name>A0A917I5D9_9HYPH</name>
<dbReference type="Proteomes" id="UP000603912">
    <property type="component" value="Unassembled WGS sequence"/>
</dbReference>
<protein>
    <recommendedName>
        <fullName evidence="11">3-oxo-tetronate kinase</fullName>
        <ecNumber evidence="10">2.7.1.217</ecNumber>
    </recommendedName>
    <alternativeName>
        <fullName evidence="12">3-dehydrotetronate 4-kinase</fullName>
    </alternativeName>
</protein>
<comment type="catalytic activity">
    <reaction evidence="7">
        <text>3-dehydro-L-erythronate + ATP = 3-dehydro-4-O-phospho-L-erythronate + ADP + H(+)</text>
        <dbReference type="Rhea" id="RHEA:52552"/>
        <dbReference type="ChEBI" id="CHEBI:15378"/>
        <dbReference type="ChEBI" id="CHEBI:30616"/>
        <dbReference type="ChEBI" id="CHEBI:136592"/>
        <dbReference type="ChEBI" id="CHEBI:136670"/>
        <dbReference type="ChEBI" id="CHEBI:456216"/>
        <dbReference type="EC" id="2.7.1.217"/>
    </reaction>
</comment>
<dbReference type="Pfam" id="PF17042">
    <property type="entry name" value="NBD_C"/>
    <property type="match status" value="1"/>
</dbReference>
<dbReference type="InterPro" id="IPR042213">
    <property type="entry name" value="NBD_C_sf"/>
</dbReference>
<dbReference type="SUPFAM" id="SSF142764">
    <property type="entry name" value="YgbK-like"/>
    <property type="match status" value="1"/>
</dbReference>
<evidence type="ECO:0000256" key="11">
    <source>
        <dbReference type="ARBA" id="ARBA00039461"/>
    </source>
</evidence>
<keyword evidence="2" id="KW-0808">Transferase</keyword>
<evidence type="ECO:0000259" key="14">
    <source>
        <dbReference type="Pfam" id="PF17042"/>
    </source>
</evidence>
<dbReference type="InterPro" id="IPR031475">
    <property type="entry name" value="NBD_C"/>
</dbReference>
<evidence type="ECO:0000313" key="15">
    <source>
        <dbReference type="EMBL" id="GGH14165.1"/>
    </source>
</evidence>
<dbReference type="EC" id="2.7.1.217" evidence="10"/>
<dbReference type="RefSeq" id="WP_188516877.1">
    <property type="nucleotide sequence ID" value="NZ_BMES01000001.1"/>
</dbReference>
<dbReference type="GO" id="GO:0016301">
    <property type="term" value="F:kinase activity"/>
    <property type="evidence" value="ECO:0007669"/>
    <property type="project" value="UniProtKB-KW"/>
</dbReference>
<feature type="domain" description="Four-carbon acid sugar kinase nucleotide binding" evidence="14">
    <location>
        <begin position="256"/>
        <end position="413"/>
    </location>
</feature>
<keyword evidence="16" id="KW-1185">Reference proteome</keyword>
<keyword evidence="4 15" id="KW-0418">Kinase</keyword>
<comment type="similarity">
    <text evidence="1">Belongs to the four-carbon acid sugar kinase family.</text>
</comment>
<evidence type="ECO:0000256" key="3">
    <source>
        <dbReference type="ARBA" id="ARBA00022741"/>
    </source>
</evidence>
<evidence type="ECO:0000256" key="10">
    <source>
        <dbReference type="ARBA" id="ARBA00039095"/>
    </source>
</evidence>
<dbReference type="InterPro" id="IPR037051">
    <property type="entry name" value="4-carb_acid_sugar_kinase_N_sf"/>
</dbReference>
<dbReference type="EMBL" id="BMES01000001">
    <property type="protein sequence ID" value="GGH14165.1"/>
    <property type="molecule type" value="Genomic_DNA"/>
</dbReference>
<dbReference type="InterPro" id="IPR010737">
    <property type="entry name" value="4-carb_acid_sugar_kinase_N"/>
</dbReference>
<comment type="catalytic activity">
    <reaction evidence="8">
        <text>3-dehydro-D-erythronate + ATP = 3-dehydro-4-O-phospho-D-erythronate + ADP + H(+)</text>
        <dbReference type="Rhea" id="RHEA:52556"/>
        <dbReference type="ChEBI" id="CHEBI:15378"/>
        <dbReference type="ChEBI" id="CHEBI:30616"/>
        <dbReference type="ChEBI" id="CHEBI:57958"/>
        <dbReference type="ChEBI" id="CHEBI:136593"/>
        <dbReference type="ChEBI" id="CHEBI:456216"/>
        <dbReference type="EC" id="2.7.1.217"/>
    </reaction>
</comment>
<keyword evidence="3" id="KW-0547">Nucleotide-binding</keyword>
<proteinExistence type="inferred from homology"/>
<dbReference type="AlphaFoldDB" id="A0A917I5D9"/>
<evidence type="ECO:0000256" key="2">
    <source>
        <dbReference type="ARBA" id="ARBA00022679"/>
    </source>
</evidence>
<gene>
    <name evidence="15" type="ORF">GCM10007036_13290</name>
</gene>
<comment type="function">
    <text evidence="9">Catalyzes the ATP-dependent phosphorylation of 3-oxo-tetronate to 3-oxo-tetronate 4-phosphate.</text>
</comment>
<evidence type="ECO:0000256" key="6">
    <source>
        <dbReference type="ARBA" id="ARBA00023277"/>
    </source>
</evidence>
<evidence type="ECO:0000256" key="4">
    <source>
        <dbReference type="ARBA" id="ARBA00022777"/>
    </source>
</evidence>
<reference evidence="15" key="1">
    <citation type="journal article" date="2014" name="Int. J. Syst. Evol. Microbiol.">
        <title>Complete genome sequence of Corynebacterium casei LMG S-19264T (=DSM 44701T), isolated from a smear-ripened cheese.</title>
        <authorList>
            <consortium name="US DOE Joint Genome Institute (JGI-PGF)"/>
            <person name="Walter F."/>
            <person name="Albersmeier A."/>
            <person name="Kalinowski J."/>
            <person name="Ruckert C."/>
        </authorList>
    </citation>
    <scope>NUCLEOTIDE SEQUENCE</scope>
    <source>
        <strain evidence="15">CGMCC 1.12214</strain>
    </source>
</reference>
<keyword evidence="6" id="KW-0119">Carbohydrate metabolism</keyword>
<dbReference type="NCBIfam" id="NF043035">
    <property type="entry name" value="OxoTetrKin"/>
    <property type="match status" value="1"/>
</dbReference>
<sequence length="421" mass="42900">MLLGVIADDLTGATDVALMLAREGMRVVQTVGVPASAQALPEADAVVVSMKSRTNPAAEAVDWSLAACDALLGAGARQILFKYCSTFDSTDAGNIGPVAEALMKRLGVGWTVACPAFPANGRSVYQGHLFVGAQLLSDSPMKDHPLTPMRDSNLVRVLQRQTAVKVGLVTVSTIEQGAAATRKAFESLAAEAPCIAIGDAILDAHLRVLGEAFAGEKLLTGGSGIALGLPDNFRRAGLLEPKGAPRPFHAPAGKTAILAGSCSAATRGQVADAVSKGVETFALDPVAIAAGRLTPDHVLDWAGPRLGARPVLVYSTAEPEAVKAAQDKLGRDAAGALVERLLAEVAQGFAAAGVTRLVVAGGETSGAVVGALGVSMLEIGPEIDPGVPWTLAADGASMALALKSGNFGAPDFFTKALAMLD</sequence>
<organism evidence="15 16">
    <name type="scientific">Alsobacter metallidurans</name>
    <dbReference type="NCBI Taxonomy" id="340221"/>
    <lineage>
        <taxon>Bacteria</taxon>
        <taxon>Pseudomonadati</taxon>
        <taxon>Pseudomonadota</taxon>
        <taxon>Alphaproteobacteria</taxon>
        <taxon>Hyphomicrobiales</taxon>
        <taxon>Alsobacteraceae</taxon>
        <taxon>Alsobacter</taxon>
    </lineage>
</organism>
<feature type="domain" description="Four-carbon acid sugar kinase N-terminal" evidence="13">
    <location>
        <begin position="3"/>
        <end position="228"/>
    </location>
</feature>
<keyword evidence="5" id="KW-0067">ATP-binding</keyword>